<reference evidence="1 2" key="1">
    <citation type="journal article" date="2013" name="Nature">
        <title>The genomes of four tapeworm species reveal adaptations to parasitism.</title>
        <authorList>
            <person name="Tsai I.J."/>
            <person name="Zarowiecki M."/>
            <person name="Holroyd N."/>
            <person name="Garciarrubio A."/>
            <person name="Sanchez-Flores A."/>
            <person name="Brooks K.L."/>
            <person name="Tracey A."/>
            <person name="Bobes R.J."/>
            <person name="Fragoso G."/>
            <person name="Sciutto E."/>
            <person name="Aslett M."/>
            <person name="Beasley H."/>
            <person name="Bennett H.M."/>
            <person name="Cai J."/>
            <person name="Camicia F."/>
            <person name="Clark R."/>
            <person name="Cucher M."/>
            <person name="De Silva N."/>
            <person name="Day T.A."/>
            <person name="Deplazes P."/>
            <person name="Estrada K."/>
            <person name="Fernandez C."/>
            <person name="Holland P.W."/>
            <person name="Hou J."/>
            <person name="Hu S."/>
            <person name="Huckvale T."/>
            <person name="Hung S.S."/>
            <person name="Kamenetzky L."/>
            <person name="Keane J.A."/>
            <person name="Kiss F."/>
            <person name="Koziol U."/>
            <person name="Lambert O."/>
            <person name="Liu K."/>
            <person name="Luo X."/>
            <person name="Luo Y."/>
            <person name="Macchiaroli N."/>
            <person name="Nichol S."/>
            <person name="Paps J."/>
            <person name="Parkinson J."/>
            <person name="Pouchkina-Stantcheva N."/>
            <person name="Riddiford N."/>
            <person name="Rosenzvit M."/>
            <person name="Salinas G."/>
            <person name="Wasmuth J.D."/>
            <person name="Zamanian M."/>
            <person name="Zheng Y."/>
            <person name="Cai X."/>
            <person name="Soberon X."/>
            <person name="Olson P.D."/>
            <person name="Laclette J.P."/>
            <person name="Brehm K."/>
            <person name="Berriman M."/>
            <person name="Garciarrubio A."/>
            <person name="Bobes R.J."/>
            <person name="Fragoso G."/>
            <person name="Sanchez-Flores A."/>
            <person name="Estrada K."/>
            <person name="Cevallos M.A."/>
            <person name="Morett E."/>
            <person name="Gonzalez V."/>
            <person name="Portillo T."/>
            <person name="Ochoa-Leyva A."/>
            <person name="Jose M.V."/>
            <person name="Sciutto E."/>
            <person name="Landa A."/>
            <person name="Jimenez L."/>
            <person name="Valdes V."/>
            <person name="Carrero J.C."/>
            <person name="Larralde C."/>
            <person name="Morales-Montor J."/>
            <person name="Limon-Lason J."/>
            <person name="Soberon X."/>
            <person name="Laclette J.P."/>
        </authorList>
    </citation>
    <scope>NUCLEOTIDE SEQUENCE [LARGE SCALE GENOMIC DNA]</scope>
</reference>
<dbReference type="AlphaFoldDB" id="A0A068WJL3"/>
<accession>A0A068WJL3</accession>
<organism evidence="1">
    <name type="scientific">Echinococcus granulosus</name>
    <name type="common">Hydatid tapeworm</name>
    <dbReference type="NCBI Taxonomy" id="6210"/>
    <lineage>
        <taxon>Eukaryota</taxon>
        <taxon>Metazoa</taxon>
        <taxon>Spiralia</taxon>
        <taxon>Lophotrochozoa</taxon>
        <taxon>Platyhelminthes</taxon>
        <taxon>Cestoda</taxon>
        <taxon>Eucestoda</taxon>
        <taxon>Cyclophyllidea</taxon>
        <taxon>Taeniidae</taxon>
        <taxon>Echinococcus</taxon>
        <taxon>Echinococcus granulosus group</taxon>
    </lineage>
</organism>
<gene>
    <name evidence="1" type="ORF">EgrG_001054700</name>
</gene>
<evidence type="ECO:0000313" key="3">
    <source>
        <dbReference type="WBParaSite" id="EgrG_001054700"/>
    </source>
</evidence>
<dbReference type="Proteomes" id="UP000492820">
    <property type="component" value="Unassembled WGS sequence"/>
</dbReference>
<evidence type="ECO:0000313" key="2">
    <source>
        <dbReference type="Proteomes" id="UP000492820"/>
    </source>
</evidence>
<name>A0A068WJL3_ECHGR</name>
<protein>
    <submittedName>
        <fullName evidence="1 3">Uncharacterized protein</fullName>
    </submittedName>
</protein>
<dbReference type="EMBL" id="LK028577">
    <property type="protein sequence ID" value="CDS17779.1"/>
    <property type="molecule type" value="Genomic_DNA"/>
</dbReference>
<proteinExistence type="predicted"/>
<reference evidence="1" key="2">
    <citation type="submission" date="2014-06" db="EMBL/GenBank/DDBJ databases">
        <authorList>
            <person name="Aslett M."/>
        </authorList>
    </citation>
    <scope>NUCLEOTIDE SEQUENCE</scope>
</reference>
<reference evidence="3" key="3">
    <citation type="submission" date="2020-10" db="UniProtKB">
        <authorList>
            <consortium name="WormBaseParasite"/>
        </authorList>
    </citation>
    <scope>IDENTIFICATION</scope>
</reference>
<sequence length="56" mass="6401">MGCAKTQLWNTRVASVWAQICRVHSGQPIRHLICYFVRYKFSLIGKLQAVKPGDSH</sequence>
<dbReference type="WBParaSite" id="EgrG_001054700">
    <property type="protein sequence ID" value="EgrG_001054700"/>
    <property type="gene ID" value="EgrG_001054700"/>
</dbReference>
<evidence type="ECO:0000313" key="1">
    <source>
        <dbReference type="EMBL" id="CDS17779.1"/>
    </source>
</evidence>